<sequence>MSIALASGVHLSVLPTTQFKTVRIELHFLAPLDVSTFSARTLLTSMLETSTAAYPTQIALSAELERLFGASFGIGVAKEGQWHRVTATLTLVNDQFSGEGTLAAGFALLNEVLNHPLITAGQFDQGVLARERENLALYLESMAEDRQLQASLATQALYFGGESGQGVPSFGTPEGARAVDNAALLSAYQQLLTRDQIELVVLGDVDQAQVEALASTLAFAPRPELSVPFVVDTPLRETVQAQTEEAPVNQAKLNLAYHVAAPTSGPAFYAAMVAEELFGGSPLSFLFTNVREKASLAYYASSSLDPYRHFMMVQTGIDTADRDRVEALIDTQLTAVQRGDFSDDLLANIKAGLLSARLAAYDTPRFLARQALLDRLASGHHSDFAAFKAGIAAVDRAQVQEAAAGMTLQSRYFMGGEELS</sequence>
<dbReference type="Proteomes" id="UP001597192">
    <property type="component" value="Unassembled WGS sequence"/>
</dbReference>
<proteinExistence type="predicted"/>
<evidence type="ECO:0000313" key="2">
    <source>
        <dbReference type="EMBL" id="MFD1431717.1"/>
    </source>
</evidence>
<dbReference type="InterPro" id="IPR050361">
    <property type="entry name" value="MPP/UQCRC_Complex"/>
</dbReference>
<evidence type="ECO:0000313" key="3">
    <source>
        <dbReference type="Proteomes" id="UP001597192"/>
    </source>
</evidence>
<accession>A0ABW4CMY8</accession>
<name>A0ABW4CMY8_9LACO</name>
<dbReference type="SUPFAM" id="SSF63411">
    <property type="entry name" value="LuxS/MPP-like metallohydrolase"/>
    <property type="match status" value="2"/>
</dbReference>
<feature type="domain" description="Peptidase M16 C-terminal" evidence="1">
    <location>
        <begin position="181"/>
        <end position="353"/>
    </location>
</feature>
<dbReference type="InterPro" id="IPR007863">
    <property type="entry name" value="Peptidase_M16_C"/>
</dbReference>
<dbReference type="PANTHER" id="PTHR11851:SF186">
    <property type="entry name" value="INACTIVE METALLOPROTEASE YMFF-RELATED"/>
    <property type="match status" value="1"/>
</dbReference>
<reference evidence="3" key="1">
    <citation type="journal article" date="2019" name="Int. J. Syst. Evol. Microbiol.">
        <title>The Global Catalogue of Microorganisms (GCM) 10K type strain sequencing project: providing services to taxonomists for standard genome sequencing and annotation.</title>
        <authorList>
            <consortium name="The Broad Institute Genomics Platform"/>
            <consortium name="The Broad Institute Genome Sequencing Center for Infectious Disease"/>
            <person name="Wu L."/>
            <person name="Ma J."/>
        </authorList>
    </citation>
    <scope>NUCLEOTIDE SEQUENCE [LARGE SCALE GENOMIC DNA]</scope>
    <source>
        <strain evidence="3">CCM 8947</strain>
    </source>
</reference>
<comment type="caution">
    <text evidence="2">The sequence shown here is derived from an EMBL/GenBank/DDBJ whole genome shotgun (WGS) entry which is preliminary data.</text>
</comment>
<dbReference type="EMBL" id="JBHTOG010000014">
    <property type="protein sequence ID" value="MFD1431717.1"/>
    <property type="molecule type" value="Genomic_DNA"/>
</dbReference>
<dbReference type="NCBIfam" id="NF047422">
    <property type="entry name" value="YfmF_fam"/>
    <property type="match status" value="1"/>
</dbReference>
<organism evidence="2 3">
    <name type="scientific">Lacticaseibacillus yichunensis</name>
    <dbReference type="NCBI Taxonomy" id="2486015"/>
    <lineage>
        <taxon>Bacteria</taxon>
        <taxon>Bacillati</taxon>
        <taxon>Bacillota</taxon>
        <taxon>Bacilli</taxon>
        <taxon>Lactobacillales</taxon>
        <taxon>Lactobacillaceae</taxon>
        <taxon>Lacticaseibacillus</taxon>
    </lineage>
</organism>
<dbReference type="Gene3D" id="3.30.830.10">
    <property type="entry name" value="Metalloenzyme, LuxS/M16 peptidase-like"/>
    <property type="match status" value="2"/>
</dbReference>
<keyword evidence="3" id="KW-1185">Reference proteome</keyword>
<gene>
    <name evidence="2" type="primary">yfmF</name>
    <name evidence="2" type="ORF">ACFQ47_03325</name>
</gene>
<evidence type="ECO:0000259" key="1">
    <source>
        <dbReference type="Pfam" id="PF05193"/>
    </source>
</evidence>
<dbReference type="InterPro" id="IPR011249">
    <property type="entry name" value="Metalloenz_LuxS/M16"/>
</dbReference>
<dbReference type="Pfam" id="PF05193">
    <property type="entry name" value="Peptidase_M16_C"/>
    <property type="match status" value="1"/>
</dbReference>
<protein>
    <submittedName>
        <fullName evidence="2">EF-P 5-aminopentanol modification-associated protein YfmF</fullName>
    </submittedName>
</protein>
<dbReference type="RefSeq" id="WP_225423202.1">
    <property type="nucleotide sequence ID" value="NZ_JBHTOG010000014.1"/>
</dbReference>
<dbReference type="PANTHER" id="PTHR11851">
    <property type="entry name" value="METALLOPROTEASE"/>
    <property type="match status" value="1"/>
</dbReference>